<organism evidence="16 17">
    <name type="scientific">Priapulus caudatus</name>
    <name type="common">Priapulid worm</name>
    <dbReference type="NCBI Taxonomy" id="37621"/>
    <lineage>
        <taxon>Eukaryota</taxon>
        <taxon>Metazoa</taxon>
        <taxon>Ecdysozoa</taxon>
        <taxon>Scalidophora</taxon>
        <taxon>Priapulida</taxon>
        <taxon>Priapulimorpha</taxon>
        <taxon>Priapulimorphida</taxon>
        <taxon>Priapulidae</taxon>
        <taxon>Priapulus</taxon>
    </lineage>
</organism>
<dbReference type="Proteomes" id="UP000695022">
    <property type="component" value="Unplaced"/>
</dbReference>
<evidence type="ECO:0000256" key="11">
    <source>
        <dbReference type="ARBA" id="ARBA00023212"/>
    </source>
</evidence>
<dbReference type="InterPro" id="IPR008603">
    <property type="entry name" value="DCTN4"/>
</dbReference>
<gene>
    <name evidence="17" type="primary">LOC106821324</name>
</gene>
<keyword evidence="11" id="KW-0206">Cytoskeleton</keyword>
<evidence type="ECO:0000313" key="17">
    <source>
        <dbReference type="RefSeq" id="XP_014681564.1"/>
    </source>
</evidence>
<evidence type="ECO:0000256" key="12">
    <source>
        <dbReference type="ARBA" id="ARBA00034776"/>
    </source>
</evidence>
<dbReference type="PANTHER" id="PTHR13034:SF2">
    <property type="entry name" value="DYNACTIN SUBUNIT 4"/>
    <property type="match status" value="1"/>
</dbReference>
<comment type="subcellular location">
    <subcellularLocation>
        <location evidence="3">Cytoplasm</location>
        <location evidence="3">Cell cortex</location>
    </subcellularLocation>
    <subcellularLocation>
        <location evidence="1">Cytoplasm</location>
        <location evidence="1">Cytoskeleton</location>
        <location evidence="1">Microtubule organizing center</location>
        <location evidence="1">Centrosome</location>
    </subcellularLocation>
    <subcellularLocation>
        <location evidence="2">Cytoplasm</location>
        <location evidence="2">Cytoskeleton</location>
        <location evidence="2">Stress fiber</location>
    </subcellularLocation>
    <subcellularLocation>
        <location evidence="4">Cytoplasm</location>
        <location evidence="4">Myofibril</location>
    </subcellularLocation>
</comment>
<evidence type="ECO:0000256" key="4">
    <source>
        <dbReference type="ARBA" id="ARBA00004657"/>
    </source>
</evidence>
<evidence type="ECO:0000256" key="15">
    <source>
        <dbReference type="SAM" id="MobiDB-lite"/>
    </source>
</evidence>
<evidence type="ECO:0000256" key="14">
    <source>
        <dbReference type="ARBA" id="ARBA00093507"/>
    </source>
</evidence>
<protein>
    <recommendedName>
        <fullName evidence="13">Dynactin subunit 4</fullName>
    </recommendedName>
</protein>
<evidence type="ECO:0000256" key="13">
    <source>
        <dbReference type="ARBA" id="ARBA00034864"/>
    </source>
</evidence>
<dbReference type="Pfam" id="PF05502">
    <property type="entry name" value="Dynactin_p62"/>
    <property type="match status" value="2"/>
</dbReference>
<evidence type="ECO:0000256" key="10">
    <source>
        <dbReference type="ARBA" id="ARBA00023054"/>
    </source>
</evidence>
<keyword evidence="5" id="KW-0963">Cytoplasm</keyword>
<keyword evidence="8" id="KW-0832">Ubl conjugation</keyword>
<name>A0ABM1FAU3_PRICU</name>
<keyword evidence="6" id="KW-1017">Isopeptide bond</keyword>
<sequence length="458" mass="51602">MATYMNIERVKYMCSCDKWTAFSLLYFCKHCLKLRCSKCVTHEVDNHYCPNCLENMPSTEAMLKKNRCSSCFDCPCCQHTLSTRATTLLVGATSPTSPDSSASQPSGAAEEAPPATPKKVYYLACGFCRWTSRDGGLQDQPVASGGWNEEENPHNQQISNLVEYYQQMALVEQVERDRKRTPSRRRALLQHADKYGLTSVVARHRAGLSPHSPSSLKKGEDAKLVELEASEASDDIALLSEDYYNKPVNLNEVCTIGQSISQPELQWDTTSKLKPHRKTLLVKRSKRCRECEHNLIKPDFSPSSIKFKIQLIAIYLVPEIRVVPGVQLHPKKESRVILTLSNPSQYEMHVIVLPSELPEDVGNCKVVLPKTELVLAAKDETAEFDDAGEPPRDYKDDPQVVVFRKANKLGFVVKITPNESAKEAWVSFMIKYDYRQVALEAEAPQPTWLHQHVACRIG</sequence>
<feature type="region of interest" description="Disordered" evidence="15">
    <location>
        <begin position="91"/>
        <end position="113"/>
    </location>
</feature>
<proteinExistence type="inferred from homology"/>
<evidence type="ECO:0000256" key="8">
    <source>
        <dbReference type="ARBA" id="ARBA00022843"/>
    </source>
</evidence>
<evidence type="ECO:0000313" key="16">
    <source>
        <dbReference type="Proteomes" id="UP000695022"/>
    </source>
</evidence>
<evidence type="ECO:0000256" key="5">
    <source>
        <dbReference type="ARBA" id="ARBA00022490"/>
    </source>
</evidence>
<evidence type="ECO:0000256" key="7">
    <source>
        <dbReference type="ARBA" id="ARBA00022553"/>
    </source>
</evidence>
<evidence type="ECO:0000256" key="9">
    <source>
        <dbReference type="ARBA" id="ARBA00022990"/>
    </source>
</evidence>
<reference evidence="17" key="1">
    <citation type="submission" date="2025-08" db="UniProtKB">
        <authorList>
            <consortium name="RefSeq"/>
        </authorList>
    </citation>
    <scope>IDENTIFICATION</scope>
</reference>
<comment type="subunit">
    <text evidence="14">Subunit of dynactin, a multiprotein complex part of a tripartite complex with dynein and a adapter, such as BICDL1, BICD2 or HOOK3. The dynactin complex is built around ACTR1A/ACTB filament and consists of an actin-related filament composed of a shoulder domain, a pointed end and a barbed end. Its length is defined by its flexible shoulder domain. The soulder is composed of 2 DCTN1 subunits, 4 DCTN2 and 2 DCTN3. The 4 DCNT2 (via N-terminus) bind the ACTR1A filament and act as molecular rulers to determine the length. The pointed end is important for binding dynein-dynactin cargo adapters. Consists of 4 subunits: ACTR10, DCNT4, DCTN5 and DCTN6. The barbed end is composed of a CAPZA1:CAPZB heterodimers, which binds ACTR1A/ACTB filament and dynactin and stabilizes dynactin. Interacts with ATP7B, but not ATP7A, in a copper-dependent manner. Interacts with ANK2; this interaction is required for localization at costameres. Interacts with N4BP2L1.</text>
</comment>
<evidence type="ECO:0000256" key="6">
    <source>
        <dbReference type="ARBA" id="ARBA00022499"/>
    </source>
</evidence>
<accession>A0ABM1FAU3</accession>
<keyword evidence="7" id="KW-0597">Phosphoprotein</keyword>
<comment type="similarity">
    <text evidence="12">Belongs to the dynactin subunit 4 family.</text>
</comment>
<keyword evidence="16" id="KW-1185">Reference proteome</keyword>
<keyword evidence="10" id="KW-0175">Coiled coil</keyword>
<dbReference type="RefSeq" id="XP_014681564.1">
    <property type="nucleotide sequence ID" value="XM_014826078.1"/>
</dbReference>
<dbReference type="PANTHER" id="PTHR13034">
    <property type="entry name" value="DYNACTIN P62 SUBUNIT"/>
    <property type="match status" value="1"/>
</dbReference>
<dbReference type="GeneID" id="106821324"/>
<evidence type="ECO:0000256" key="2">
    <source>
        <dbReference type="ARBA" id="ARBA00004529"/>
    </source>
</evidence>
<evidence type="ECO:0000256" key="3">
    <source>
        <dbReference type="ARBA" id="ARBA00004544"/>
    </source>
</evidence>
<keyword evidence="9" id="KW-0007">Acetylation</keyword>
<evidence type="ECO:0000256" key="1">
    <source>
        <dbReference type="ARBA" id="ARBA00004300"/>
    </source>
</evidence>